<reference evidence="2 3" key="1">
    <citation type="submission" date="2019-10" db="EMBL/GenBank/DDBJ databases">
        <title>Cognatihalovulum marinum gen. nov. sp. nov., a new member of the family Rhodobacteraceae isolated from deep seawater of the Northwest Indian Ocean.</title>
        <authorList>
            <person name="Ruan C."/>
            <person name="Wang J."/>
            <person name="Zheng X."/>
            <person name="Song L."/>
            <person name="Zhu Y."/>
            <person name="Huang Y."/>
            <person name="Lu Z."/>
            <person name="Du W."/>
            <person name="Huang L."/>
            <person name="Dai X."/>
        </authorList>
    </citation>
    <scope>NUCLEOTIDE SEQUENCE [LARGE SCALE GENOMIC DNA]</scope>
    <source>
        <strain evidence="2 3">2CG4</strain>
    </source>
</reference>
<proteinExistence type="predicted"/>
<evidence type="ECO:0000313" key="2">
    <source>
        <dbReference type="EMBL" id="MSU89157.1"/>
    </source>
</evidence>
<feature type="transmembrane region" description="Helical" evidence="1">
    <location>
        <begin position="29"/>
        <end position="47"/>
    </location>
</feature>
<dbReference type="Proteomes" id="UP000474957">
    <property type="component" value="Unassembled WGS sequence"/>
</dbReference>
<gene>
    <name evidence="2" type="ORF">GE300_05915</name>
</gene>
<dbReference type="AlphaFoldDB" id="A0A6L5YY21"/>
<keyword evidence="1" id="KW-0812">Transmembrane</keyword>
<evidence type="ECO:0000256" key="1">
    <source>
        <dbReference type="SAM" id="Phobius"/>
    </source>
</evidence>
<name>A0A6L5YY21_9RHOB</name>
<sequence>MPIAIFFVALAGALIVAVADRQLRPVAILFAIVMSALLAYVVWDQWLRGGRLPPRMTLEQLQLDDLQVASDARFVRVSGRAANTSERFRLREFRMRTTVHDCPDADSALPDCVVIAQDDGIARVDVPPGQARHFEAVFSFRNMPETTGVTVWDHQILEVRAIDETARTPVLR</sequence>
<dbReference type="RefSeq" id="WP_154445648.1">
    <property type="nucleotide sequence ID" value="NZ_WIND01000003.1"/>
</dbReference>
<comment type="caution">
    <text evidence="2">The sequence shown here is derived from an EMBL/GenBank/DDBJ whole genome shotgun (WGS) entry which is preliminary data.</text>
</comment>
<organism evidence="2 3">
    <name type="scientific">Halovulum marinum</name>
    <dbReference type="NCBI Taxonomy" id="2662447"/>
    <lineage>
        <taxon>Bacteria</taxon>
        <taxon>Pseudomonadati</taxon>
        <taxon>Pseudomonadota</taxon>
        <taxon>Alphaproteobacteria</taxon>
        <taxon>Rhodobacterales</taxon>
        <taxon>Paracoccaceae</taxon>
        <taxon>Halovulum</taxon>
    </lineage>
</organism>
<keyword evidence="1" id="KW-1133">Transmembrane helix</keyword>
<evidence type="ECO:0000313" key="3">
    <source>
        <dbReference type="Proteomes" id="UP000474957"/>
    </source>
</evidence>
<keyword evidence="1" id="KW-0472">Membrane</keyword>
<keyword evidence="3" id="KW-1185">Reference proteome</keyword>
<protein>
    <submittedName>
        <fullName evidence="2">Uncharacterized protein</fullName>
    </submittedName>
</protein>
<dbReference type="EMBL" id="WIND01000003">
    <property type="protein sequence ID" value="MSU89157.1"/>
    <property type="molecule type" value="Genomic_DNA"/>
</dbReference>
<accession>A0A6L5YY21</accession>